<dbReference type="PROSITE" id="PS50994">
    <property type="entry name" value="INTEGRASE"/>
    <property type="match status" value="1"/>
</dbReference>
<accession>A0A7N2M1F4</accession>
<name>A0A7N2M1F4_QUELO</name>
<evidence type="ECO:0000256" key="1">
    <source>
        <dbReference type="ARBA" id="ARBA00022750"/>
    </source>
</evidence>
<feature type="domain" description="Integrase catalytic" evidence="3">
    <location>
        <begin position="265"/>
        <end position="364"/>
    </location>
</feature>
<feature type="region of interest" description="Disordered" evidence="2">
    <location>
        <begin position="449"/>
        <end position="493"/>
    </location>
</feature>
<dbReference type="SUPFAM" id="SSF53098">
    <property type="entry name" value="Ribonuclease H-like"/>
    <property type="match status" value="1"/>
</dbReference>
<keyword evidence="1" id="KW-0064">Aspartyl protease</keyword>
<dbReference type="Gene3D" id="3.30.420.10">
    <property type="entry name" value="Ribonuclease H-like superfamily/Ribonuclease H"/>
    <property type="match status" value="1"/>
</dbReference>
<dbReference type="Pfam" id="PF22936">
    <property type="entry name" value="Pol_BBD"/>
    <property type="match status" value="1"/>
</dbReference>
<sequence length="1152" mass="127394">MKNKDKSSSSCNNRRRQSNKRFCNFCKRFGHNIETCYQRNKSAVSISAATVANTESVQPMAPVSAKSQSSGSTFTISRDDLINIIANVIRTVGNASYSSSLSTLSGMSPTSWLMDSACCNHMTPHSSLFSDLKPAPHPLNIRTANGSTMSGHNIGSVATSNLSVPGVFNVPDLSYNLFSVGQLAELGYRIIFDYSGCIVQDPRMGQELETGPRVGRMFPVDNLRLPLVAPVSVAAAVTASSIPSLALWHARLGHASSSRFFKRIKIFRSDNALEYTQYAFQAVLHSYGTVHQLTCPGTSQQNGRAERKLRHILDTVRALLLSAKVPAPFWGEAALHAVHTINRIPSPPHEHNKLEPRSRLCCFLGYGETQKGYRCYDTVSHRLRISRNVVFWEHRLFVELSHFRASLSSSSVLDLFPDEAHIPSVAALDPPVVAPDSLVDFSVQPPDITDPFPSSPFNEQVEDEQVEDELPNPNPELGSPAPAPPEDLAQDIPPRHSTRELDALSKNHTWDLVTLPPGKSVVGCKWIYKIKTRSDGSIERYKARLVAKGFTQEYEIDYVETFAPVARISSVRALLAVAAARKWDIFQMDVKNAFLNGDLHEEVYMQPPPGLSVDSNKQFEMKDLGHLSYFLGLEITHSIDGLYLTQAKYASELLSRAGLTDSKIVDTLVELNAHLTLSGGKPLSNPSLYRRLVGSLVYLTVTRPDISYAVHQVSQYLSAPRSTHYAAVLRILRYLKGTLFHGLFYSAQSPLVLRAFSDADWAGDPTDRRSTTGYCFLLGSSLISWRSKKQTFVARSSTEAEYRALADTTSELLWLRWLLKDLGVSTSSATPLYCDNQSAIHIAHNDVFHERTKHIEIDCHFIRYHLVHGALKLFSVSSKDQLADIFTKSLPKGRNRDLVDNLKLVTWDEPEVLHNAKRVSPWQVEVLSPTAPIHTALPPTKKFRTPQSSGQLTDGEGDLFFPFSGYTNSTMGHISQTLLNYNTFPASMQGARQNLFSKSSLSNFISENNMCIDNSFGNNTVPKLKSVSTELNIGSSQSENLSPDSQSSMHSPFGTEFVGTQYCSSPKVGTGSFQLFGKIIHTNQPVESGFDDIGCAEDDGSKGYNETDDVNNPLDHSLNYTNCLTGLMFNAREPQLSGNVICELVVASMSCR</sequence>
<protein>
    <recommendedName>
        <fullName evidence="3">Integrase catalytic domain-containing protein</fullName>
    </recommendedName>
</protein>
<dbReference type="GO" id="GO:0004190">
    <property type="term" value="F:aspartic-type endopeptidase activity"/>
    <property type="evidence" value="ECO:0007669"/>
    <property type="project" value="UniProtKB-KW"/>
</dbReference>
<dbReference type="InterPro" id="IPR054722">
    <property type="entry name" value="PolX-like_BBD"/>
</dbReference>
<dbReference type="InterPro" id="IPR001584">
    <property type="entry name" value="Integrase_cat-core"/>
</dbReference>
<dbReference type="GO" id="GO:0003676">
    <property type="term" value="F:nucleic acid binding"/>
    <property type="evidence" value="ECO:0007669"/>
    <property type="project" value="InterPro"/>
</dbReference>
<dbReference type="Pfam" id="PF07727">
    <property type="entry name" value="RVT_2"/>
    <property type="match status" value="1"/>
</dbReference>
<reference evidence="4 5" key="1">
    <citation type="journal article" date="2016" name="G3 (Bethesda)">
        <title>First Draft Assembly and Annotation of the Genome of a California Endemic Oak Quercus lobata Nee (Fagaceae).</title>
        <authorList>
            <person name="Sork V.L."/>
            <person name="Fitz-Gibbon S.T."/>
            <person name="Puiu D."/>
            <person name="Crepeau M."/>
            <person name="Gugger P.F."/>
            <person name="Sherman R."/>
            <person name="Stevens K."/>
            <person name="Langley C.H."/>
            <person name="Pellegrini M."/>
            <person name="Salzberg S.L."/>
        </authorList>
    </citation>
    <scope>NUCLEOTIDE SEQUENCE [LARGE SCALE GENOMIC DNA]</scope>
    <source>
        <strain evidence="4 5">cv. SW786</strain>
    </source>
</reference>
<dbReference type="InterPro" id="IPR043502">
    <property type="entry name" value="DNA/RNA_pol_sf"/>
</dbReference>
<organism evidence="4 5">
    <name type="scientific">Quercus lobata</name>
    <name type="common">Valley oak</name>
    <dbReference type="NCBI Taxonomy" id="97700"/>
    <lineage>
        <taxon>Eukaryota</taxon>
        <taxon>Viridiplantae</taxon>
        <taxon>Streptophyta</taxon>
        <taxon>Embryophyta</taxon>
        <taxon>Tracheophyta</taxon>
        <taxon>Spermatophyta</taxon>
        <taxon>Magnoliopsida</taxon>
        <taxon>eudicotyledons</taxon>
        <taxon>Gunneridae</taxon>
        <taxon>Pentapetalae</taxon>
        <taxon>rosids</taxon>
        <taxon>fabids</taxon>
        <taxon>Fagales</taxon>
        <taxon>Fagaceae</taxon>
        <taxon>Quercus</taxon>
    </lineage>
</organism>
<dbReference type="EnsemblPlants" id="QL07p008129:mrna">
    <property type="protein sequence ID" value="QL07p008129:mrna"/>
    <property type="gene ID" value="QL07p008129"/>
</dbReference>
<dbReference type="AlphaFoldDB" id="A0A7N2M1F4"/>
<dbReference type="PANTHER" id="PTHR11439:SF461">
    <property type="entry name" value="OS10G0432200 PROTEIN"/>
    <property type="match status" value="1"/>
</dbReference>
<proteinExistence type="predicted"/>
<dbReference type="GO" id="GO:0015074">
    <property type="term" value="P:DNA integration"/>
    <property type="evidence" value="ECO:0007669"/>
    <property type="project" value="InterPro"/>
</dbReference>
<dbReference type="SUPFAM" id="SSF56672">
    <property type="entry name" value="DNA/RNA polymerases"/>
    <property type="match status" value="1"/>
</dbReference>
<keyword evidence="1" id="KW-0378">Hydrolase</keyword>
<dbReference type="Gramene" id="QL07p008129:mrna">
    <property type="protein sequence ID" value="QL07p008129:mrna"/>
    <property type="gene ID" value="QL07p008129"/>
</dbReference>
<reference evidence="4" key="2">
    <citation type="submission" date="2021-01" db="UniProtKB">
        <authorList>
            <consortium name="EnsemblPlants"/>
        </authorList>
    </citation>
    <scope>IDENTIFICATION</scope>
</reference>
<evidence type="ECO:0000313" key="5">
    <source>
        <dbReference type="Proteomes" id="UP000594261"/>
    </source>
</evidence>
<dbReference type="InterPro" id="IPR057670">
    <property type="entry name" value="SH3_retrovirus"/>
</dbReference>
<evidence type="ECO:0000256" key="2">
    <source>
        <dbReference type="SAM" id="MobiDB-lite"/>
    </source>
</evidence>
<dbReference type="PANTHER" id="PTHR11439">
    <property type="entry name" value="GAG-POL-RELATED RETROTRANSPOSON"/>
    <property type="match status" value="1"/>
</dbReference>
<dbReference type="Pfam" id="PF25597">
    <property type="entry name" value="SH3_retrovirus"/>
    <property type="match status" value="1"/>
</dbReference>
<feature type="compositionally biased region" description="Acidic residues" evidence="2">
    <location>
        <begin position="460"/>
        <end position="470"/>
    </location>
</feature>
<evidence type="ECO:0000259" key="3">
    <source>
        <dbReference type="PROSITE" id="PS50994"/>
    </source>
</evidence>
<dbReference type="InterPro" id="IPR036397">
    <property type="entry name" value="RNaseH_sf"/>
</dbReference>
<dbReference type="CDD" id="cd09272">
    <property type="entry name" value="RNase_HI_RT_Ty1"/>
    <property type="match status" value="1"/>
</dbReference>
<dbReference type="Proteomes" id="UP000594261">
    <property type="component" value="Chromosome 7"/>
</dbReference>
<keyword evidence="5" id="KW-1185">Reference proteome</keyword>
<dbReference type="InterPro" id="IPR012337">
    <property type="entry name" value="RNaseH-like_sf"/>
</dbReference>
<keyword evidence="1" id="KW-0645">Protease</keyword>
<dbReference type="InParanoid" id="A0A7N2M1F4"/>
<dbReference type="InterPro" id="IPR013103">
    <property type="entry name" value="RVT_2"/>
</dbReference>
<evidence type="ECO:0000313" key="4">
    <source>
        <dbReference type="EnsemblPlants" id="QL07p008129:mrna"/>
    </source>
</evidence>
<dbReference type="EMBL" id="LRBV02000007">
    <property type="status" value="NOT_ANNOTATED_CDS"/>
    <property type="molecule type" value="Genomic_DNA"/>
</dbReference>